<dbReference type="GO" id="GO:0006364">
    <property type="term" value="P:rRNA processing"/>
    <property type="evidence" value="ECO:0007669"/>
    <property type="project" value="UniProtKB-KW"/>
</dbReference>
<keyword evidence="5" id="KW-0698">rRNA processing</keyword>
<feature type="region of interest" description="Disordered" evidence="9">
    <location>
        <begin position="420"/>
        <end position="439"/>
    </location>
</feature>
<dbReference type="GO" id="GO:0005634">
    <property type="term" value="C:nucleus"/>
    <property type="evidence" value="ECO:0007669"/>
    <property type="project" value="UniProtKB-SubCell"/>
</dbReference>
<evidence type="ECO:0000256" key="2">
    <source>
        <dbReference type="ARBA" id="ARBA00009801"/>
    </source>
</evidence>
<evidence type="ECO:0000256" key="8">
    <source>
        <dbReference type="ARBA" id="ARBA00023242"/>
    </source>
</evidence>
<evidence type="ECO:0000256" key="9">
    <source>
        <dbReference type="SAM" id="MobiDB-lite"/>
    </source>
</evidence>
<name>A0A7N0UKJ4_KALFE</name>
<dbReference type="GO" id="GO:0005732">
    <property type="term" value="C:sno(s)RNA-containing ribonucleoprotein complex"/>
    <property type="evidence" value="ECO:0007669"/>
    <property type="project" value="InterPro"/>
</dbReference>
<evidence type="ECO:0000256" key="3">
    <source>
        <dbReference type="ARBA" id="ARBA00021438"/>
    </source>
</evidence>
<sequence length="725" mass="78522">MVEFHSDSLDTDEGTELKVSADCTVPSISDLDFSSPLFDSLPDFETLKEYWLCESPCEEIFGYGKGSFLGFEEDTDMIKSESGAGTTQPEADNENLAVPAEGIGKSDGTVANDKSERLSIDGEEAEMSGVNENGDSKNVMNVELEDLEAGKGLYPGGLHVGRSEVGENGTLGEVKNFPKTEVEGSESLSPTIEADMRKVSLDEPANMSVNAGVPGEEDESESSDDSNSESESSLSEASSSATSSSSDDDGDEEGGILRRNAELDGMIEEGEIVDEEVEQMVAWSDDDDEVVKGPIRSKNEITDLPPVPKIDVTLNPNHQVFPIGVVLSIVGKQVIVEGVEKHNPLNEGSILWITESRLPLGLVDDTFGPVKNPYYAIRYNDEDEVPPGITVGTPVSYVPEFVNHVLNDASLYKKGYDASNENDEELSEEAEFSDDEKEAEYRRMLKISKRGSNEEPGGKRKKDRRKNKTQERKWNNQRSSPQPNSCEGDLPASHNSEHLSATETHGNQKNKFPGGGQSFSLPPGMAVPFQHTPHPSSFNLGSNGVWQNGMPIPQQQQPLFFPSAFPTNGVPWMQQNSLVRNPFNLLMPMPQGMPFTQQFGSHQMLPPNFVVPGGQQIFMGSSSNSPFPGFFGHNNFNQGNGQIMATSVPGAPLTNVASTDQNGAIQPPANIPGSTDNGRQVRSDMPSGGGRNQNSQWRGRTGSRGGRFGRGRGSGGRGRGRHQVN</sequence>
<dbReference type="FunFam" id="2.40.10.230:FF:000002">
    <property type="entry name" value="H/ACA ribonucleoprotein complex non-core subunit NAF1"/>
    <property type="match status" value="1"/>
</dbReference>
<keyword evidence="7" id="KW-0694">RNA-binding</keyword>
<evidence type="ECO:0000256" key="7">
    <source>
        <dbReference type="ARBA" id="ARBA00022884"/>
    </source>
</evidence>
<dbReference type="GO" id="GO:0001522">
    <property type="term" value="P:pseudouridine synthesis"/>
    <property type="evidence" value="ECO:0007669"/>
    <property type="project" value="InterPro"/>
</dbReference>
<keyword evidence="6" id="KW-0597">Phosphoprotein</keyword>
<feature type="compositionally biased region" description="Polar residues" evidence="9">
    <location>
        <begin position="655"/>
        <end position="664"/>
    </location>
</feature>
<dbReference type="GO" id="GO:0000493">
    <property type="term" value="P:box H/ACA snoRNP assembly"/>
    <property type="evidence" value="ECO:0007669"/>
    <property type="project" value="InterPro"/>
</dbReference>
<proteinExistence type="inferred from homology"/>
<evidence type="ECO:0000313" key="10">
    <source>
        <dbReference type="EnsemblPlants" id="Kaladp0071s0437.1.v1.1"/>
    </source>
</evidence>
<dbReference type="AlphaFoldDB" id="A0A7N0UKJ4"/>
<feature type="compositionally biased region" description="Acidic residues" evidence="9">
    <location>
        <begin position="215"/>
        <end position="228"/>
    </location>
</feature>
<keyword evidence="4" id="KW-0690">Ribosome biogenesis</keyword>
<feature type="region of interest" description="Disordered" evidence="9">
    <location>
        <begin position="445"/>
        <end position="521"/>
    </location>
</feature>
<dbReference type="Gene3D" id="2.40.10.230">
    <property type="entry name" value="Probable tRNA pseudouridine synthase domain"/>
    <property type="match status" value="1"/>
</dbReference>
<evidence type="ECO:0000313" key="11">
    <source>
        <dbReference type="Proteomes" id="UP000594263"/>
    </source>
</evidence>
<reference evidence="10" key="1">
    <citation type="submission" date="2021-01" db="UniProtKB">
        <authorList>
            <consortium name="EnsemblPlants"/>
        </authorList>
    </citation>
    <scope>IDENTIFICATION</scope>
</reference>
<accession>A0A7N0UKJ4</accession>
<evidence type="ECO:0000256" key="6">
    <source>
        <dbReference type="ARBA" id="ARBA00022553"/>
    </source>
</evidence>
<dbReference type="InterPro" id="IPR007504">
    <property type="entry name" value="H/ACA_rnp_Gar1/Naf1"/>
</dbReference>
<dbReference type="Gramene" id="Kaladp0071s0437.1.v1.1">
    <property type="protein sequence ID" value="Kaladp0071s0437.1.v1.1"/>
    <property type="gene ID" value="Kaladp0071s0437.v1.1"/>
</dbReference>
<dbReference type="InterPro" id="IPR038664">
    <property type="entry name" value="Gar1/Naf1_Cbf5-bd_sf"/>
</dbReference>
<comment type="subcellular location">
    <subcellularLocation>
        <location evidence="1">Nucleus</location>
    </subcellularLocation>
</comment>
<dbReference type="Proteomes" id="UP000594263">
    <property type="component" value="Unplaced"/>
</dbReference>
<organism evidence="10 11">
    <name type="scientific">Kalanchoe fedtschenkoi</name>
    <name type="common">Lavender scallops</name>
    <name type="synonym">South American air plant</name>
    <dbReference type="NCBI Taxonomy" id="63787"/>
    <lineage>
        <taxon>Eukaryota</taxon>
        <taxon>Viridiplantae</taxon>
        <taxon>Streptophyta</taxon>
        <taxon>Embryophyta</taxon>
        <taxon>Tracheophyta</taxon>
        <taxon>Spermatophyta</taxon>
        <taxon>Magnoliopsida</taxon>
        <taxon>eudicotyledons</taxon>
        <taxon>Gunneridae</taxon>
        <taxon>Pentapetalae</taxon>
        <taxon>Saxifragales</taxon>
        <taxon>Crassulaceae</taxon>
        <taxon>Kalanchoe</taxon>
    </lineage>
</organism>
<feature type="compositionally biased region" description="Polar residues" evidence="9">
    <location>
        <begin position="498"/>
        <end position="510"/>
    </location>
</feature>
<feature type="compositionally biased region" description="Low complexity" evidence="9">
    <location>
        <begin position="229"/>
        <end position="245"/>
    </location>
</feature>
<feature type="compositionally biased region" description="Gly residues" evidence="9">
    <location>
        <begin position="702"/>
        <end position="717"/>
    </location>
</feature>
<dbReference type="PANTHER" id="PTHR31633">
    <property type="entry name" value="H/ACA RIBONUCLEOPROTEIN COMPLEX NON-CORE SUBUNIT NAF1"/>
    <property type="match status" value="1"/>
</dbReference>
<feature type="compositionally biased region" description="Acidic residues" evidence="9">
    <location>
        <begin position="420"/>
        <end position="438"/>
    </location>
</feature>
<dbReference type="EnsemblPlants" id="Kaladp0071s0437.1.v1.1">
    <property type="protein sequence ID" value="Kaladp0071s0437.1.v1.1"/>
    <property type="gene ID" value="Kaladp0071s0437.v1.1"/>
</dbReference>
<comment type="similarity">
    <text evidence="2">Belongs to the NAF1 family.</text>
</comment>
<feature type="region of interest" description="Disordered" evidence="9">
    <location>
        <begin position="160"/>
        <end position="266"/>
    </location>
</feature>
<dbReference type="InterPro" id="IPR009000">
    <property type="entry name" value="Transl_B-barrel_sf"/>
</dbReference>
<dbReference type="PANTHER" id="PTHR31633:SF1">
    <property type="entry name" value="H_ACA RIBONUCLEOPROTEIN COMPLEX NON-CORE SUBUNIT NAF1"/>
    <property type="match status" value="1"/>
</dbReference>
<dbReference type="GO" id="GO:0003723">
    <property type="term" value="F:RNA binding"/>
    <property type="evidence" value="ECO:0007669"/>
    <property type="project" value="UniProtKB-KW"/>
</dbReference>
<evidence type="ECO:0000256" key="1">
    <source>
        <dbReference type="ARBA" id="ARBA00004123"/>
    </source>
</evidence>
<feature type="compositionally biased region" description="Polar residues" evidence="9">
    <location>
        <begin position="476"/>
        <end position="485"/>
    </location>
</feature>
<keyword evidence="11" id="KW-1185">Reference proteome</keyword>
<feature type="region of interest" description="Disordered" evidence="9">
    <location>
        <begin position="651"/>
        <end position="725"/>
    </location>
</feature>
<dbReference type="InterPro" id="IPR040309">
    <property type="entry name" value="Naf1"/>
</dbReference>
<evidence type="ECO:0000256" key="5">
    <source>
        <dbReference type="ARBA" id="ARBA00022552"/>
    </source>
</evidence>
<dbReference type="Pfam" id="PF04410">
    <property type="entry name" value="Gar1"/>
    <property type="match status" value="1"/>
</dbReference>
<dbReference type="SUPFAM" id="SSF50447">
    <property type="entry name" value="Translation proteins"/>
    <property type="match status" value="1"/>
</dbReference>
<keyword evidence="8" id="KW-0539">Nucleus</keyword>
<protein>
    <recommendedName>
        <fullName evidence="3">H/ACA ribonucleoprotein complex non-core subunit NAF1</fullName>
    </recommendedName>
</protein>
<evidence type="ECO:0000256" key="4">
    <source>
        <dbReference type="ARBA" id="ARBA00022517"/>
    </source>
</evidence>